<evidence type="ECO:0000313" key="6">
    <source>
        <dbReference type="EMBL" id="ACV26772.1"/>
    </source>
</evidence>
<dbReference type="InterPro" id="IPR001845">
    <property type="entry name" value="HTH_ArsR_DNA-bd_dom"/>
</dbReference>
<dbReference type="PROSITE" id="PS50987">
    <property type="entry name" value="HTH_ARSR_2"/>
    <property type="match status" value="1"/>
</dbReference>
<dbReference type="PRINTS" id="PR00778">
    <property type="entry name" value="HTHARSR"/>
</dbReference>
<protein>
    <submittedName>
        <fullName evidence="6">Transcriptional regulator, ArsR family</fullName>
    </submittedName>
</protein>
<dbReference type="GO" id="GO:0046685">
    <property type="term" value="P:response to arsenic-containing substance"/>
    <property type="evidence" value="ECO:0007669"/>
    <property type="project" value="UniProtKB-KW"/>
</dbReference>
<dbReference type="CDD" id="cd00090">
    <property type="entry name" value="HTH_ARSR"/>
    <property type="match status" value="1"/>
</dbReference>
<dbReference type="KEGG" id="kko:Kkor_1359"/>
<dbReference type="EMBL" id="CP001707">
    <property type="protein sequence ID" value="ACV26772.1"/>
    <property type="molecule type" value="Genomic_DNA"/>
</dbReference>
<keyword evidence="3" id="KW-0238">DNA-binding</keyword>
<proteinExistence type="predicted"/>
<accession>C7RBY0</accession>
<dbReference type="eggNOG" id="COG0640">
    <property type="taxonomic scope" value="Bacteria"/>
</dbReference>
<dbReference type="GO" id="GO:0003700">
    <property type="term" value="F:DNA-binding transcription factor activity"/>
    <property type="evidence" value="ECO:0007669"/>
    <property type="project" value="InterPro"/>
</dbReference>
<evidence type="ECO:0000256" key="1">
    <source>
        <dbReference type="ARBA" id="ARBA00022849"/>
    </source>
</evidence>
<dbReference type="InterPro" id="IPR036388">
    <property type="entry name" value="WH-like_DNA-bd_sf"/>
</dbReference>
<dbReference type="Proteomes" id="UP000001231">
    <property type="component" value="Chromosome"/>
</dbReference>
<dbReference type="AlphaFoldDB" id="C7RBY0"/>
<dbReference type="SUPFAM" id="SSF46785">
    <property type="entry name" value="Winged helix' DNA-binding domain"/>
    <property type="match status" value="1"/>
</dbReference>
<dbReference type="SMART" id="SM00418">
    <property type="entry name" value="HTH_ARSR"/>
    <property type="match status" value="1"/>
</dbReference>
<dbReference type="NCBIfam" id="NF033788">
    <property type="entry name" value="HTH_metalloreg"/>
    <property type="match status" value="1"/>
</dbReference>
<dbReference type="NCBIfam" id="NF007528">
    <property type="entry name" value="PRK10141.1"/>
    <property type="match status" value="1"/>
</dbReference>
<dbReference type="PANTHER" id="PTHR33154:SF18">
    <property type="entry name" value="ARSENICAL RESISTANCE OPERON REPRESSOR"/>
    <property type="match status" value="1"/>
</dbReference>
<gene>
    <name evidence="6" type="ordered locus">Kkor_1359</name>
</gene>
<dbReference type="GO" id="GO:0003677">
    <property type="term" value="F:DNA binding"/>
    <property type="evidence" value="ECO:0007669"/>
    <property type="project" value="UniProtKB-KW"/>
</dbReference>
<dbReference type="FunFam" id="1.10.10.10:FF:000279">
    <property type="entry name" value="Transcriptional regulator, ArsR family"/>
    <property type="match status" value="1"/>
</dbReference>
<dbReference type="InterPro" id="IPR036390">
    <property type="entry name" value="WH_DNA-bd_sf"/>
</dbReference>
<organism evidence="6 7">
    <name type="scientific">Kangiella koreensis (strain DSM 16069 / JCM 12317 / KCTC 12182 / SW-125)</name>
    <dbReference type="NCBI Taxonomy" id="523791"/>
    <lineage>
        <taxon>Bacteria</taxon>
        <taxon>Pseudomonadati</taxon>
        <taxon>Pseudomonadota</taxon>
        <taxon>Gammaproteobacteria</taxon>
        <taxon>Kangiellales</taxon>
        <taxon>Kangiellaceae</taxon>
        <taxon>Kangiella</taxon>
    </lineage>
</organism>
<dbReference type="Pfam" id="PF01022">
    <property type="entry name" value="HTH_5"/>
    <property type="match status" value="1"/>
</dbReference>
<keyword evidence="2" id="KW-0805">Transcription regulation</keyword>
<sequence length="113" mass="13243">MKPVELFKCLADETRLRCLLLIQRESELCVCELMEALDESQPKISRHLAQLRQCGLLLDRRDSKWVYYRLNSEQPSWIGKILAETAQSNEAFINNNIKRLQKMSNRPERSSCC</sequence>
<evidence type="ECO:0000256" key="4">
    <source>
        <dbReference type="ARBA" id="ARBA00023163"/>
    </source>
</evidence>
<evidence type="ECO:0000259" key="5">
    <source>
        <dbReference type="PROSITE" id="PS50987"/>
    </source>
</evidence>
<evidence type="ECO:0000313" key="7">
    <source>
        <dbReference type="Proteomes" id="UP000001231"/>
    </source>
</evidence>
<name>C7RBY0_KANKD</name>
<dbReference type="FunCoup" id="C7RBY0">
    <property type="interactions" value="206"/>
</dbReference>
<evidence type="ECO:0000256" key="2">
    <source>
        <dbReference type="ARBA" id="ARBA00023015"/>
    </source>
</evidence>
<keyword evidence="1" id="KW-0059">Arsenical resistance</keyword>
<evidence type="ECO:0000256" key="3">
    <source>
        <dbReference type="ARBA" id="ARBA00023125"/>
    </source>
</evidence>
<dbReference type="STRING" id="523791.Kkor_1359"/>
<dbReference type="InterPro" id="IPR011991">
    <property type="entry name" value="ArsR-like_HTH"/>
</dbReference>
<keyword evidence="7" id="KW-1185">Reference proteome</keyword>
<dbReference type="Gene3D" id="1.10.10.10">
    <property type="entry name" value="Winged helix-like DNA-binding domain superfamily/Winged helix DNA-binding domain"/>
    <property type="match status" value="1"/>
</dbReference>
<feature type="domain" description="HTH arsR-type" evidence="5">
    <location>
        <begin position="1"/>
        <end position="90"/>
    </location>
</feature>
<dbReference type="InterPro" id="IPR051081">
    <property type="entry name" value="HTH_MetalResp_TranReg"/>
</dbReference>
<dbReference type="PANTHER" id="PTHR33154">
    <property type="entry name" value="TRANSCRIPTIONAL REGULATOR, ARSR FAMILY"/>
    <property type="match status" value="1"/>
</dbReference>
<dbReference type="HOGENOM" id="CLU_097806_3_1_6"/>
<reference evidence="6 7" key="1">
    <citation type="journal article" date="2009" name="Stand. Genomic Sci.">
        <title>Complete genome sequence of Kangiella koreensis type strain (SW-125).</title>
        <authorList>
            <person name="Han C."/>
            <person name="Sikorski J."/>
            <person name="Lapidus A."/>
            <person name="Nolan M."/>
            <person name="Glavina Del Rio T."/>
            <person name="Tice H."/>
            <person name="Cheng J.F."/>
            <person name="Lucas S."/>
            <person name="Chen F."/>
            <person name="Copeland A."/>
            <person name="Ivanova N."/>
            <person name="Mavromatis K."/>
            <person name="Ovchinnikova G."/>
            <person name="Pati A."/>
            <person name="Bruce D."/>
            <person name="Goodwin L."/>
            <person name="Pitluck S."/>
            <person name="Chen A."/>
            <person name="Palaniappan K."/>
            <person name="Land M."/>
            <person name="Hauser L."/>
            <person name="Chang Y.J."/>
            <person name="Jeffries C.D."/>
            <person name="Chain P."/>
            <person name="Saunders E."/>
            <person name="Brettin T."/>
            <person name="Goker M."/>
            <person name="Tindall B.J."/>
            <person name="Bristow J."/>
            <person name="Eisen J.A."/>
            <person name="Markowitz V."/>
            <person name="Hugenholtz P."/>
            <person name="Kyrpides N.C."/>
            <person name="Klenk H.P."/>
            <person name="Detter J.C."/>
        </authorList>
    </citation>
    <scope>NUCLEOTIDE SEQUENCE [LARGE SCALE GENOMIC DNA]</scope>
    <source>
        <strain evidence="7">DSM 16069 / KCTC 12182 / SW-125</strain>
    </source>
</reference>
<dbReference type="RefSeq" id="WP_012801286.1">
    <property type="nucleotide sequence ID" value="NC_013166.1"/>
</dbReference>
<keyword evidence="4" id="KW-0804">Transcription</keyword>
<dbReference type="OrthoDB" id="9793058at2"/>
<dbReference type="InParanoid" id="C7RBY0"/>